<dbReference type="Proteomes" id="UP000541444">
    <property type="component" value="Unassembled WGS sequence"/>
</dbReference>
<sequence>MEQIIVNMEQMIINMEHIIEKSRRRCRLCIVSNIYLLDSDIIILRSGHVRLSWLPSTLQ</sequence>
<proteinExistence type="predicted"/>
<feature type="non-terminal residue" evidence="1">
    <location>
        <position position="1"/>
    </location>
</feature>
<protein>
    <submittedName>
        <fullName evidence="1">Uncharacterized protein</fullName>
    </submittedName>
</protein>
<organism evidence="1 2">
    <name type="scientific">Kingdonia uniflora</name>
    <dbReference type="NCBI Taxonomy" id="39325"/>
    <lineage>
        <taxon>Eukaryota</taxon>
        <taxon>Viridiplantae</taxon>
        <taxon>Streptophyta</taxon>
        <taxon>Embryophyta</taxon>
        <taxon>Tracheophyta</taxon>
        <taxon>Spermatophyta</taxon>
        <taxon>Magnoliopsida</taxon>
        <taxon>Ranunculales</taxon>
        <taxon>Circaeasteraceae</taxon>
        <taxon>Kingdonia</taxon>
    </lineage>
</organism>
<evidence type="ECO:0000313" key="2">
    <source>
        <dbReference type="Proteomes" id="UP000541444"/>
    </source>
</evidence>
<dbReference type="EMBL" id="JACGCM010000147">
    <property type="protein sequence ID" value="KAF6175751.1"/>
    <property type="molecule type" value="Genomic_DNA"/>
</dbReference>
<gene>
    <name evidence="1" type="ORF">GIB67_035734</name>
</gene>
<keyword evidence="2" id="KW-1185">Reference proteome</keyword>
<name>A0A7J7P8G9_9MAGN</name>
<evidence type="ECO:0000313" key="1">
    <source>
        <dbReference type="EMBL" id="KAF6175751.1"/>
    </source>
</evidence>
<comment type="caution">
    <text evidence="1">The sequence shown here is derived from an EMBL/GenBank/DDBJ whole genome shotgun (WGS) entry which is preliminary data.</text>
</comment>
<reference evidence="1 2" key="1">
    <citation type="journal article" date="2020" name="IScience">
        <title>Genome Sequencing of the Endangered Kingdonia uniflora (Circaeasteraceae, Ranunculales) Reveals Potential Mechanisms of Evolutionary Specialization.</title>
        <authorList>
            <person name="Sun Y."/>
            <person name="Deng T."/>
            <person name="Zhang A."/>
            <person name="Moore M.J."/>
            <person name="Landis J.B."/>
            <person name="Lin N."/>
            <person name="Zhang H."/>
            <person name="Zhang X."/>
            <person name="Huang J."/>
            <person name="Zhang X."/>
            <person name="Sun H."/>
            <person name="Wang H."/>
        </authorList>
    </citation>
    <scope>NUCLEOTIDE SEQUENCE [LARGE SCALE GENOMIC DNA]</scope>
    <source>
        <strain evidence="1">TB1705</strain>
        <tissue evidence="1">Leaf</tissue>
    </source>
</reference>
<dbReference type="AlphaFoldDB" id="A0A7J7P8G9"/>
<accession>A0A7J7P8G9</accession>